<organism evidence="1 2">
    <name type="scientific">Anaeromyces robustus</name>
    <dbReference type="NCBI Taxonomy" id="1754192"/>
    <lineage>
        <taxon>Eukaryota</taxon>
        <taxon>Fungi</taxon>
        <taxon>Fungi incertae sedis</taxon>
        <taxon>Chytridiomycota</taxon>
        <taxon>Chytridiomycota incertae sedis</taxon>
        <taxon>Neocallimastigomycetes</taxon>
        <taxon>Neocallimastigales</taxon>
        <taxon>Neocallimastigaceae</taxon>
        <taxon>Anaeromyces</taxon>
    </lineage>
</organism>
<dbReference type="Gene3D" id="1.25.40.20">
    <property type="entry name" value="Ankyrin repeat-containing domain"/>
    <property type="match status" value="1"/>
</dbReference>
<evidence type="ECO:0000313" key="2">
    <source>
        <dbReference type="Proteomes" id="UP000193944"/>
    </source>
</evidence>
<name>A0A1Y1WZ69_9FUNG</name>
<gene>
    <name evidence="1" type="ORF">BCR32DRAFT_328462</name>
</gene>
<dbReference type="OrthoDB" id="2150540at2759"/>
<dbReference type="EMBL" id="MCFG01000203">
    <property type="protein sequence ID" value="ORX78638.1"/>
    <property type="molecule type" value="Genomic_DNA"/>
</dbReference>
<dbReference type="Proteomes" id="UP000193944">
    <property type="component" value="Unassembled WGS sequence"/>
</dbReference>
<dbReference type="InterPro" id="IPR036770">
    <property type="entry name" value="Ankyrin_rpt-contain_sf"/>
</dbReference>
<protein>
    <recommendedName>
        <fullName evidence="3">Ankyrin</fullName>
    </recommendedName>
</protein>
<comment type="caution">
    <text evidence="1">The sequence shown here is derived from an EMBL/GenBank/DDBJ whole genome shotgun (WGS) entry which is preliminary data.</text>
</comment>
<accession>A0A1Y1WZ69</accession>
<evidence type="ECO:0000313" key="1">
    <source>
        <dbReference type="EMBL" id="ORX78638.1"/>
    </source>
</evidence>
<reference evidence="1 2" key="2">
    <citation type="submission" date="2016-08" db="EMBL/GenBank/DDBJ databases">
        <title>Pervasive Adenine N6-methylation of Active Genes in Fungi.</title>
        <authorList>
            <consortium name="DOE Joint Genome Institute"/>
            <person name="Mondo S.J."/>
            <person name="Dannebaum R.O."/>
            <person name="Kuo R.C."/>
            <person name="Labutti K."/>
            <person name="Haridas S."/>
            <person name="Kuo A."/>
            <person name="Salamov A."/>
            <person name="Ahrendt S.R."/>
            <person name="Lipzen A."/>
            <person name="Sullivan W."/>
            <person name="Andreopoulos W.B."/>
            <person name="Clum A."/>
            <person name="Lindquist E."/>
            <person name="Daum C."/>
            <person name="Ramamoorthy G.K."/>
            <person name="Gryganskyi A."/>
            <person name="Culley D."/>
            <person name="Magnuson J.K."/>
            <person name="James T.Y."/>
            <person name="O'Malley M.A."/>
            <person name="Stajich J.E."/>
            <person name="Spatafora J.W."/>
            <person name="Visel A."/>
            <person name="Grigoriev I.V."/>
        </authorList>
    </citation>
    <scope>NUCLEOTIDE SEQUENCE [LARGE SCALE GENOMIC DNA]</scope>
    <source>
        <strain evidence="1 2">S4</strain>
    </source>
</reference>
<dbReference type="SUPFAM" id="SSF48403">
    <property type="entry name" value="Ankyrin repeat"/>
    <property type="match status" value="1"/>
</dbReference>
<reference evidence="1 2" key="1">
    <citation type="submission" date="2016-08" db="EMBL/GenBank/DDBJ databases">
        <title>A Parts List for Fungal Cellulosomes Revealed by Comparative Genomics.</title>
        <authorList>
            <consortium name="DOE Joint Genome Institute"/>
            <person name="Haitjema C.H."/>
            <person name="Gilmore S.P."/>
            <person name="Henske J.K."/>
            <person name="Solomon K.V."/>
            <person name="De Groot R."/>
            <person name="Kuo A."/>
            <person name="Mondo S.J."/>
            <person name="Salamov A.A."/>
            <person name="Labutti K."/>
            <person name="Zhao Z."/>
            <person name="Chiniquy J."/>
            <person name="Barry K."/>
            <person name="Brewer H.M."/>
            <person name="Purvine S.O."/>
            <person name="Wright A.T."/>
            <person name="Boxma B."/>
            <person name="Van Alen T."/>
            <person name="Hackstein J.H."/>
            <person name="Baker S.E."/>
            <person name="Grigoriev I.V."/>
            <person name="O'Malley M.A."/>
        </authorList>
    </citation>
    <scope>NUCLEOTIDE SEQUENCE [LARGE SCALE GENOMIC DNA]</scope>
    <source>
        <strain evidence="1 2">S4</strain>
    </source>
</reference>
<sequence length="309" mass="35133">MADSCIQEIINVPIIDNTHSLLYHLCSNSLGGIINFMMRVSKPSDLVNTQDDDGNTPLHLLCSRIDDSKMENVNCFKYINDWSSFFSCFTSQPSLETFILVFNYLSGFADFSIKNNEGKTIDETTDNTLIHNMYYNIMNNSPETTNTSSTVHQKVLLRNSTNIKDIPNKENWSVLFSLKDSNNKNRILLHHLCSGDRLSAIKLLIENGAKTNGEKGNFSSLNGLFTLMDKSLDEYSSVKIYVPSGFRHADNIILDDLKKNSKLSYNERKLLEETEEIALYLADNGATSFALETFYCISDILYRIYKKKN</sequence>
<dbReference type="AlphaFoldDB" id="A0A1Y1WZ69"/>
<proteinExistence type="predicted"/>
<evidence type="ECO:0008006" key="3">
    <source>
        <dbReference type="Google" id="ProtNLM"/>
    </source>
</evidence>
<keyword evidence="2" id="KW-1185">Reference proteome</keyword>